<dbReference type="EMBL" id="CM004391">
    <property type="protein sequence ID" value="OAY49142.1"/>
    <property type="molecule type" value="Genomic_DNA"/>
</dbReference>
<dbReference type="FunFam" id="3.40.50.10810:FF:000017">
    <property type="entry name" value="ATP-dependent helicase BRM"/>
    <property type="match status" value="1"/>
</dbReference>
<feature type="compositionally biased region" description="Polar residues" evidence="6">
    <location>
        <begin position="187"/>
        <end position="202"/>
    </location>
</feature>
<feature type="compositionally biased region" description="Basic and acidic residues" evidence="6">
    <location>
        <begin position="1917"/>
        <end position="1926"/>
    </location>
</feature>
<proteinExistence type="predicted"/>
<feature type="compositionally biased region" description="Basic residues" evidence="6">
    <location>
        <begin position="1812"/>
        <end position="1823"/>
    </location>
</feature>
<reference evidence="11" key="1">
    <citation type="journal article" date="2016" name="Nat. Biotechnol.">
        <title>Sequencing wild and cultivated cassava and related species reveals extensive interspecific hybridization and genetic diversity.</title>
        <authorList>
            <person name="Bredeson J.V."/>
            <person name="Lyons J.B."/>
            <person name="Prochnik S.E."/>
            <person name="Wu G.A."/>
            <person name="Ha C.M."/>
            <person name="Edsinger-Gonzales E."/>
            <person name="Grimwood J."/>
            <person name="Schmutz J."/>
            <person name="Rabbi I.Y."/>
            <person name="Egesi C."/>
            <person name="Nauluvula P."/>
            <person name="Lebot V."/>
            <person name="Ndunguru J."/>
            <person name="Mkamilo G."/>
            <person name="Bart R.S."/>
            <person name="Setter T.L."/>
            <person name="Gleadow R.M."/>
            <person name="Kulakow P."/>
            <person name="Ferguson M.E."/>
            <person name="Rounsley S."/>
            <person name="Rokhsar D.S."/>
        </authorList>
    </citation>
    <scope>NUCLEOTIDE SEQUENCE [LARGE SCALE GENOMIC DNA]</scope>
    <source>
        <strain evidence="11">cv. AM560-2</strain>
    </source>
</reference>
<keyword evidence="11" id="KW-1185">Reference proteome</keyword>
<feature type="compositionally biased region" description="Polar residues" evidence="6">
    <location>
        <begin position="1927"/>
        <end position="1936"/>
    </location>
</feature>
<dbReference type="PROSITE" id="PS51192">
    <property type="entry name" value="HELICASE_ATP_BIND_1"/>
    <property type="match status" value="1"/>
</dbReference>
<feature type="compositionally biased region" description="Basic and acidic residues" evidence="6">
    <location>
        <begin position="1661"/>
        <end position="1671"/>
    </location>
</feature>
<feature type="compositionally biased region" description="Acidic residues" evidence="6">
    <location>
        <begin position="1672"/>
        <end position="1684"/>
    </location>
</feature>
<feature type="compositionally biased region" description="Low complexity" evidence="6">
    <location>
        <begin position="328"/>
        <end position="348"/>
    </location>
</feature>
<evidence type="ECO:0000259" key="8">
    <source>
        <dbReference type="PROSITE" id="PS51194"/>
    </source>
</evidence>
<feature type="region of interest" description="Disordered" evidence="6">
    <location>
        <begin position="389"/>
        <end position="430"/>
    </location>
</feature>
<feature type="region of interest" description="Disordered" evidence="6">
    <location>
        <begin position="2124"/>
        <end position="2243"/>
    </location>
</feature>
<dbReference type="STRING" id="3983.A0A2C9VSX6"/>
<feature type="region of interest" description="Disordered" evidence="6">
    <location>
        <begin position="598"/>
        <end position="673"/>
    </location>
</feature>
<feature type="compositionally biased region" description="Polar residues" evidence="6">
    <location>
        <begin position="2195"/>
        <end position="2210"/>
    </location>
</feature>
<evidence type="ECO:0000256" key="1">
    <source>
        <dbReference type="ARBA" id="ARBA00004123"/>
    </source>
</evidence>
<dbReference type="GO" id="GO:0140750">
    <property type="term" value="F:nucleosome array spacer activity"/>
    <property type="evidence" value="ECO:0000318"/>
    <property type="project" value="GO_Central"/>
</dbReference>
<dbReference type="GO" id="GO:0005634">
    <property type="term" value="C:nucleus"/>
    <property type="evidence" value="ECO:0000318"/>
    <property type="project" value="GO_Central"/>
</dbReference>
<dbReference type="FunFam" id="1.20.5.170:FF:000100">
    <property type="entry name" value="ATP-dependent helicase BRM"/>
    <property type="match status" value="1"/>
</dbReference>
<sequence length="2243" mass="251011">MQSTGGGGGGPSRMGPAGRAASTSSAASPSSSSSAVSTPQLGFDSVQQQQQQQIGYRQALQQQLHRKPEGNETFLAYQAGAFQGVIGGGNFASSPGSVQMSQQSKKFFDLAQQHGSSQDGQNRNQAVEQQVMNPVHQAYLQFAIQQQKSAFAMQSQQAAKMGMFGPATSKDHDMRMARMQEFMSIQAVNQAQASSSKISSENSRGEKPVEQSQQQASELRNEQKPSIHPPVFGQQMPSNVVRQMQAPQPHQSIQNMANNQLAMAAQLQAMQAWAHERNIDLSLPANANLMAQLIPLMQSRMAAQQKANESSAGPQASPVPASMSKHQVASPPVASESSPHANSSSDASGQSGPPKVRQSVPSAPFGPSSNVGLVNSTNNLAGQQLAFQSRENQGPPRTGAVLGNGMPPMHPPQSSASISQGADQTLPAKNALNSPENLQMQHLKQLSRSPLQSAGSSDDGGSNNQFPSQGGPGVQMAQPHVGFTKQQLHVLKAQILAFRRLKKGEGTLPQELLRAIAPPPLELQLQQQLLPAGGANQDRSGGKIADDQVRHLESIENSQEKPSVNGQNIAKEEAFAGDEKATISASHMQATTALIKEPATSVGAGKEEQQTATISVKSDQEVERSLQKTPVRSDVTADRGKAVAPQFPVSDSMQAKKPAQASTPPQTKDAGSARKYHGPLFDFPFFTRKHDSIGSSGMINTNNNLTLAYDVKDLLFEEGMEVLNKKRSENLKKINGLLAVNLERKRIRPDLVLRLQIEEKKLRLLDLQARIRDEVDQQQQEIMAMPDRPYRKFVRLCERQRMEQARQVQASQKAMRDKQLKSIFQWRKKLLEAHWGIRDARTARNRGVAKYHERMLREFSKRKDDDRNKRMEALKNNDVERYREMLLEQQTSIAGDAAERYAVLSSFLTQTEEYLHKLGGKITAAKNQQEVEEAASAAAAAARLQGLSEEEVRVAAACAGEEVMIRNRFMEMNAPRDSSSVSKYYHLAHAVNERVLRQPSMLRAGTLRDYQLVGLQWMLSLYNNKLNGILADEMGLGKTVQVMALIAYLMEFKGNYGPHLIIVPNAVLVNWKSELHNWLPSVSCIFYVGGKDQRSKLFSQEVAAMKFNVLVTTYEFIMYDRSKLSKVDWKYIIIDEAQRMKDRESVLARDLDRYRCQRRLLLTGTPLQNDLKELWSLLNLLLPEVFDNRKAFHDWFSKPFQKEGPSHDAEDDWLETEKKVIIIHRLHQILEPFMLRRRVEDVEGSLPPKVSIVLRCRMSAIQSAIYDWIKSTGTLRVDPEDEKLRVQKNPIYQPKVYKTLNNRCMELRKACNHPLLNYPYFNDFSKDFLIRSCGKLWILDRILIKLQRTGHRVLLFSTMTKLLDILEEYLQWRRLVYRRIDGTTSLEDRESAIVDFNSTGSYCFIFLLSIRAAGRGLNLQSADTVIIYDPDPNPKNEEQAVARAHRIGQTREVKVIYMEAVVDKISSHQKEDELRSGGALDLEDDFAGKDRYMGSIESLIRNNIQQYKIDMADEVINAGRFDQRTTHEERRMTLETLLHDEERYQETVHDVPSLQEVNRMIARSEDEVELFDQMDEELDWTEEMTSYGQVPNWLRASTRDVNAAIANLSKKPSKNILFTSGMGMGTNEMETERKRGRPKGKKSPNYKEVDDDNGEYSEASSDERNGYSAREEEGEIREFEDDESSGAVGVGAPPVNKDQSDDDGPACDNSYEYPRASESARNNRMVEEAGSSGSSSDNRRMTRMVSPVSSQKFGSLSALDARPGSVSKRLPDELEEGEIAVSGDSHMDHQQPGSWIHDRDEGEDEQVLQPKITRKRSIRVRPRHTLERPEEKSGIEPQRGDSCLMPFQVDHKYQAQLRTDAEMKTFREPDASRHDQSDSSKSRRNLPSRRIGNTSKLHASPKSSRLNIQSAPAEDAEISRENRDGKATNTSGNSLLGSKMSDVIQRRCKNVISKFQRRIDKEGQQIVPLLTDLWKKIENSSYTSGVGNNLLDLRKIELRVDKLEYNGVMELVFDVQFMLKGAMQFYGFSHEVRSEARKVHDLFFDILKIAFPDTDFREARNALSFSSPSSAPSPATRQVAIGQSKRRRSINEVEPDNNTTHKPIQRGSIPANEDTMVKVHLSKETRHGSGSGSSREQHQQDDSPLHPGELVICKKKRKDRDKSVVKSRAGSSGPVSPPSMGRNIMSPVPKELRMGQQNSHQQGWANQPQASNNGSGSGGGSVGWANPVKRLRTDAGKRRPSHL</sequence>
<dbReference type="FunFam" id="1.20.920.10:FF:000038">
    <property type="entry name" value="Brahma1"/>
    <property type="match status" value="1"/>
</dbReference>
<dbReference type="Gene3D" id="1.20.5.170">
    <property type="match status" value="1"/>
</dbReference>
<dbReference type="InterPro" id="IPR014978">
    <property type="entry name" value="Gln-Leu-Gln_QLQ"/>
</dbReference>
<feature type="compositionally biased region" description="Low complexity" evidence="6">
    <location>
        <begin position="455"/>
        <end position="464"/>
    </location>
</feature>
<dbReference type="Pfam" id="PF00271">
    <property type="entry name" value="Helicase_C"/>
    <property type="match status" value="1"/>
</dbReference>
<dbReference type="InterPro" id="IPR000330">
    <property type="entry name" value="SNF2_N"/>
</dbReference>
<dbReference type="Proteomes" id="UP000091857">
    <property type="component" value="Chromosome 5"/>
</dbReference>
<feature type="region of interest" description="Disordered" evidence="6">
    <location>
        <begin position="1617"/>
        <end position="1843"/>
    </location>
</feature>
<keyword evidence="5" id="KW-0539">Nucleus</keyword>
<dbReference type="GO" id="GO:0003682">
    <property type="term" value="F:chromatin binding"/>
    <property type="evidence" value="ECO:0000318"/>
    <property type="project" value="GO_Central"/>
</dbReference>
<name>A0A2C9VSX6_MANES</name>
<dbReference type="SMART" id="SM00487">
    <property type="entry name" value="DEXDc"/>
    <property type="match status" value="1"/>
</dbReference>
<dbReference type="CDD" id="cd18793">
    <property type="entry name" value="SF2_C_SNF"/>
    <property type="match status" value="1"/>
</dbReference>
<dbReference type="OrthoDB" id="6017at2759"/>
<dbReference type="InterPro" id="IPR001487">
    <property type="entry name" value="Bromodomain"/>
</dbReference>
<dbReference type="PROSITE" id="PS51194">
    <property type="entry name" value="HELICASE_CTER"/>
    <property type="match status" value="1"/>
</dbReference>
<feature type="compositionally biased region" description="Basic residues" evidence="6">
    <location>
        <begin position="1634"/>
        <end position="1644"/>
    </location>
</feature>
<keyword evidence="3" id="KW-0805">Transcription regulation</keyword>
<dbReference type="GO" id="GO:0003677">
    <property type="term" value="F:DNA binding"/>
    <property type="evidence" value="ECO:0000318"/>
    <property type="project" value="GO_Central"/>
</dbReference>
<dbReference type="Gene3D" id="1.20.920.10">
    <property type="entry name" value="Bromodomain-like"/>
    <property type="match status" value="1"/>
</dbReference>
<dbReference type="OMA" id="HNQAPKW"/>
<feature type="domain" description="QLQ" evidence="9">
    <location>
        <begin position="482"/>
        <end position="518"/>
    </location>
</feature>
<dbReference type="SMART" id="SM00490">
    <property type="entry name" value="HELICc"/>
    <property type="match status" value="1"/>
</dbReference>
<dbReference type="Pfam" id="PF00176">
    <property type="entry name" value="SNF2-rel_dom"/>
    <property type="match status" value="1"/>
</dbReference>
<evidence type="ECO:0000256" key="6">
    <source>
        <dbReference type="SAM" id="MobiDB-lite"/>
    </source>
</evidence>
<evidence type="ECO:0000256" key="5">
    <source>
        <dbReference type="ARBA" id="ARBA00023242"/>
    </source>
</evidence>
<evidence type="ECO:0000259" key="9">
    <source>
        <dbReference type="PROSITE" id="PS51666"/>
    </source>
</evidence>
<keyword evidence="2" id="KW-0378">Hydrolase</keyword>
<feature type="domain" description="Helicase ATP-binding" evidence="7">
    <location>
        <begin position="1019"/>
        <end position="1184"/>
    </location>
</feature>
<dbReference type="PROSITE" id="PS51666">
    <property type="entry name" value="QLQ"/>
    <property type="match status" value="1"/>
</dbReference>
<dbReference type="SMART" id="SM00951">
    <property type="entry name" value="QLQ"/>
    <property type="match status" value="1"/>
</dbReference>
<feature type="compositionally biased region" description="Basic and acidic residues" evidence="6">
    <location>
        <begin position="2135"/>
        <end position="2144"/>
    </location>
</feature>
<dbReference type="GO" id="GO:0016787">
    <property type="term" value="F:hydrolase activity"/>
    <property type="evidence" value="ECO:0007669"/>
    <property type="project" value="UniProtKB-KW"/>
</dbReference>
<dbReference type="FunFam" id="3.40.50.300:FF:000762">
    <property type="entry name" value="ATP-dependent helicase BRM"/>
    <property type="match status" value="1"/>
</dbReference>
<dbReference type="InterPro" id="IPR014001">
    <property type="entry name" value="Helicase_ATP-bd"/>
</dbReference>
<protein>
    <recommendedName>
        <fullName evidence="12">ATP-dependent helicase BRM</fullName>
    </recommendedName>
</protein>
<accession>A0A2C9VSX6</accession>
<feature type="compositionally biased region" description="Polar residues" evidence="6">
    <location>
        <begin position="367"/>
        <end position="376"/>
    </location>
</feature>
<dbReference type="GO" id="GO:0000785">
    <property type="term" value="C:chromatin"/>
    <property type="evidence" value="ECO:0000318"/>
    <property type="project" value="GO_Central"/>
</dbReference>
<organism evidence="10 11">
    <name type="scientific">Manihot esculenta</name>
    <name type="common">Cassava</name>
    <name type="synonym">Jatropha manihot</name>
    <dbReference type="NCBI Taxonomy" id="3983"/>
    <lineage>
        <taxon>Eukaryota</taxon>
        <taxon>Viridiplantae</taxon>
        <taxon>Streptophyta</taxon>
        <taxon>Embryophyta</taxon>
        <taxon>Tracheophyta</taxon>
        <taxon>Spermatophyta</taxon>
        <taxon>Magnoliopsida</taxon>
        <taxon>eudicotyledons</taxon>
        <taxon>Gunneridae</taxon>
        <taxon>Pentapetalae</taxon>
        <taxon>rosids</taxon>
        <taxon>fabids</taxon>
        <taxon>Malpighiales</taxon>
        <taxon>Euphorbiaceae</taxon>
        <taxon>Crotonoideae</taxon>
        <taxon>Manihoteae</taxon>
        <taxon>Manihot</taxon>
    </lineage>
</organism>
<feature type="compositionally biased region" description="Polar residues" evidence="6">
    <location>
        <begin position="412"/>
        <end position="423"/>
    </location>
</feature>
<feature type="region of interest" description="Disordered" evidence="6">
    <location>
        <begin position="302"/>
        <end position="376"/>
    </location>
</feature>
<comment type="caution">
    <text evidence="10">The sequence shown here is derived from an EMBL/GenBank/DDBJ whole genome shotgun (WGS) entry which is preliminary data.</text>
</comment>
<evidence type="ECO:0000259" key="7">
    <source>
        <dbReference type="PROSITE" id="PS51192"/>
    </source>
</evidence>
<feature type="compositionally biased region" description="Basic and acidic residues" evidence="6">
    <location>
        <begin position="1866"/>
        <end position="1881"/>
    </location>
</feature>
<dbReference type="Gene3D" id="3.40.50.10810">
    <property type="entry name" value="Tandem AAA-ATPase domain"/>
    <property type="match status" value="1"/>
</dbReference>
<dbReference type="Gramene" id="Manes.05G032800.1.v8.1">
    <property type="protein sequence ID" value="Manes.05G032800.1.v8.1.CDS"/>
    <property type="gene ID" value="Manes.05G032800.v8.1"/>
</dbReference>
<comment type="subcellular location">
    <subcellularLocation>
        <location evidence="1">Nucleus</location>
    </subcellularLocation>
</comment>
<feature type="compositionally biased region" description="Low complexity" evidence="6">
    <location>
        <begin position="2166"/>
        <end position="2181"/>
    </location>
</feature>
<dbReference type="SUPFAM" id="SSF52540">
    <property type="entry name" value="P-loop containing nucleoside triphosphate hydrolases"/>
    <property type="match status" value="2"/>
</dbReference>
<evidence type="ECO:0000313" key="11">
    <source>
        <dbReference type="Proteomes" id="UP000091857"/>
    </source>
</evidence>
<feature type="compositionally biased region" description="Basic and acidic residues" evidence="6">
    <location>
        <begin position="1824"/>
        <end position="1834"/>
    </location>
</feature>
<feature type="region of interest" description="Disordered" evidence="6">
    <location>
        <begin position="1866"/>
        <end position="1938"/>
    </location>
</feature>
<dbReference type="InterPro" id="IPR049730">
    <property type="entry name" value="SNF2/RAD54-like_C"/>
</dbReference>
<dbReference type="GO" id="GO:0005524">
    <property type="term" value="F:ATP binding"/>
    <property type="evidence" value="ECO:0007669"/>
    <property type="project" value="InterPro"/>
</dbReference>
<feature type="compositionally biased region" description="Low complexity" evidence="6">
    <location>
        <begin position="2064"/>
        <end position="2075"/>
    </location>
</feature>
<feature type="domain" description="Helicase C-terminal" evidence="8">
    <location>
        <begin position="1338"/>
        <end position="1515"/>
    </location>
</feature>
<dbReference type="SMART" id="SM00297">
    <property type="entry name" value="BROMO"/>
    <property type="match status" value="1"/>
</dbReference>
<evidence type="ECO:0000256" key="3">
    <source>
        <dbReference type="ARBA" id="ARBA00023015"/>
    </source>
</evidence>
<feature type="compositionally biased region" description="Gly residues" evidence="6">
    <location>
        <begin position="1"/>
        <end position="12"/>
    </location>
</feature>
<gene>
    <name evidence="10" type="ORF">MANES_05G032800v8</name>
</gene>
<feature type="compositionally biased region" description="Low complexity" evidence="6">
    <location>
        <begin position="13"/>
        <end position="39"/>
    </location>
</feature>
<dbReference type="InterPro" id="IPR027417">
    <property type="entry name" value="P-loop_NTPase"/>
</dbReference>
<dbReference type="SUPFAM" id="SSF47370">
    <property type="entry name" value="Bromodomain"/>
    <property type="match status" value="1"/>
</dbReference>
<feature type="compositionally biased region" description="Polar residues" evidence="6">
    <location>
        <begin position="302"/>
        <end position="314"/>
    </location>
</feature>
<dbReference type="InterPro" id="IPR036427">
    <property type="entry name" value="Bromodomain-like_sf"/>
</dbReference>
<dbReference type="GO" id="GO:0031507">
    <property type="term" value="P:heterochromatin formation"/>
    <property type="evidence" value="ECO:0000318"/>
    <property type="project" value="GO_Central"/>
</dbReference>
<evidence type="ECO:0000313" key="10">
    <source>
        <dbReference type="EMBL" id="OAY49142.1"/>
    </source>
</evidence>
<keyword evidence="3" id="KW-0804">Transcription</keyword>
<feature type="region of interest" description="Disordered" evidence="6">
    <location>
        <begin position="2064"/>
        <end position="2112"/>
    </location>
</feature>
<evidence type="ECO:0008006" key="12">
    <source>
        <dbReference type="Google" id="ProtNLM"/>
    </source>
</evidence>
<feature type="region of interest" description="Disordered" evidence="6">
    <location>
        <begin position="1"/>
        <end position="49"/>
    </location>
</feature>
<feature type="region of interest" description="Disordered" evidence="6">
    <location>
        <begin position="446"/>
        <end position="477"/>
    </location>
</feature>
<dbReference type="InterPro" id="IPR038718">
    <property type="entry name" value="SNF2-like_sf"/>
</dbReference>
<evidence type="ECO:0000256" key="2">
    <source>
        <dbReference type="ARBA" id="ARBA00022801"/>
    </source>
</evidence>
<dbReference type="GO" id="GO:0045944">
    <property type="term" value="P:positive regulation of transcription by RNA polymerase II"/>
    <property type="evidence" value="ECO:0000318"/>
    <property type="project" value="GO_Central"/>
</dbReference>
<feature type="region of interest" description="Disordered" evidence="6">
    <location>
        <begin position="187"/>
        <end position="234"/>
    </location>
</feature>
<feature type="compositionally biased region" description="Polar residues" evidence="6">
    <location>
        <begin position="1891"/>
        <end position="1910"/>
    </location>
</feature>
<dbReference type="PANTHER" id="PTHR10799">
    <property type="entry name" value="SNF2/RAD54 HELICASE FAMILY"/>
    <property type="match status" value="1"/>
</dbReference>
<dbReference type="Pfam" id="PF08880">
    <property type="entry name" value="QLQ"/>
    <property type="match status" value="1"/>
</dbReference>
<dbReference type="GO" id="GO:0048731">
    <property type="term" value="P:system development"/>
    <property type="evidence" value="ECO:0007669"/>
    <property type="project" value="UniProtKB-ARBA"/>
</dbReference>
<evidence type="ECO:0000256" key="4">
    <source>
        <dbReference type="ARBA" id="ARBA00023117"/>
    </source>
</evidence>
<dbReference type="Gene3D" id="3.40.50.300">
    <property type="entry name" value="P-loop containing nucleotide triphosphate hydrolases"/>
    <property type="match status" value="1"/>
</dbReference>
<keyword evidence="4" id="KW-0103">Bromodomain</keyword>
<dbReference type="InterPro" id="IPR001650">
    <property type="entry name" value="Helicase_C-like"/>
</dbReference>